<accession>A0ABQ3NAP7</accession>
<organism evidence="1 2">
    <name type="scientific">Neobacillus kokaensis</name>
    <dbReference type="NCBI Taxonomy" id="2759023"/>
    <lineage>
        <taxon>Bacteria</taxon>
        <taxon>Bacillati</taxon>
        <taxon>Bacillota</taxon>
        <taxon>Bacilli</taxon>
        <taxon>Bacillales</taxon>
        <taxon>Bacillaceae</taxon>
        <taxon>Neobacillus</taxon>
    </lineage>
</organism>
<protein>
    <submittedName>
        <fullName evidence="1">Uncharacterized protein</fullName>
    </submittedName>
</protein>
<sequence length="115" mass="13182">MKDELKYKYSVVEVPNSGYKRIKLPDEISAVELLIYDMESFREPIFIDFINKVLSGESNGECIGGNVCALMISSDFTKVTNNFITDGMQESCMIETTELKKIIEIWITENKEVLR</sequence>
<gene>
    <name evidence="1" type="ORF">AM1BK_34540</name>
</gene>
<proteinExistence type="predicted"/>
<evidence type="ECO:0000313" key="2">
    <source>
        <dbReference type="Proteomes" id="UP000637074"/>
    </source>
</evidence>
<name>A0ABQ3NAP7_9BACI</name>
<reference evidence="1 2" key="1">
    <citation type="journal article" date="2022" name="Int. J. Syst. Evol. Microbiol.">
        <title>Neobacillus kokaensis sp. nov., isolated from soil.</title>
        <authorList>
            <person name="Yuki K."/>
            <person name="Matsubara H."/>
            <person name="Yamaguchi S."/>
        </authorList>
    </citation>
    <scope>NUCLEOTIDE SEQUENCE [LARGE SCALE GENOMIC DNA]</scope>
    <source>
        <strain evidence="1 2">LOB 377</strain>
    </source>
</reference>
<evidence type="ECO:0000313" key="1">
    <source>
        <dbReference type="EMBL" id="GHH99911.1"/>
    </source>
</evidence>
<comment type="caution">
    <text evidence="1">The sequence shown here is derived from an EMBL/GenBank/DDBJ whole genome shotgun (WGS) entry which is preliminary data.</text>
</comment>
<keyword evidence="2" id="KW-1185">Reference proteome</keyword>
<dbReference type="EMBL" id="BNDS01000016">
    <property type="protein sequence ID" value="GHH99911.1"/>
    <property type="molecule type" value="Genomic_DNA"/>
</dbReference>
<dbReference type="Proteomes" id="UP000637074">
    <property type="component" value="Unassembled WGS sequence"/>
</dbReference>